<protein>
    <submittedName>
        <fullName evidence="1">Uncharacterized protein</fullName>
    </submittedName>
</protein>
<dbReference type="AlphaFoldDB" id="A0A2P6MSK5"/>
<organism evidence="1 2">
    <name type="scientific">Planoprotostelium fungivorum</name>
    <dbReference type="NCBI Taxonomy" id="1890364"/>
    <lineage>
        <taxon>Eukaryota</taxon>
        <taxon>Amoebozoa</taxon>
        <taxon>Evosea</taxon>
        <taxon>Variosea</taxon>
        <taxon>Cavosteliida</taxon>
        <taxon>Cavosteliaceae</taxon>
        <taxon>Planoprotostelium</taxon>
    </lineage>
</organism>
<proteinExistence type="predicted"/>
<comment type="caution">
    <text evidence="1">The sequence shown here is derived from an EMBL/GenBank/DDBJ whole genome shotgun (WGS) entry which is preliminary data.</text>
</comment>
<dbReference type="EMBL" id="MDYQ01000448">
    <property type="protein sequence ID" value="PRP74667.1"/>
    <property type="molecule type" value="Genomic_DNA"/>
</dbReference>
<dbReference type="Proteomes" id="UP000241769">
    <property type="component" value="Unassembled WGS sequence"/>
</dbReference>
<reference evidence="1 2" key="1">
    <citation type="journal article" date="2018" name="Genome Biol. Evol.">
        <title>Multiple Roots of Fruiting Body Formation in Amoebozoa.</title>
        <authorList>
            <person name="Hillmann F."/>
            <person name="Forbes G."/>
            <person name="Novohradska S."/>
            <person name="Ferling I."/>
            <person name="Riege K."/>
            <person name="Groth M."/>
            <person name="Westermann M."/>
            <person name="Marz M."/>
            <person name="Spaller T."/>
            <person name="Winckler T."/>
            <person name="Schaap P."/>
            <person name="Glockner G."/>
        </authorList>
    </citation>
    <scope>NUCLEOTIDE SEQUENCE [LARGE SCALE GENOMIC DNA]</scope>
    <source>
        <strain evidence="1 2">Jena</strain>
    </source>
</reference>
<evidence type="ECO:0000313" key="1">
    <source>
        <dbReference type="EMBL" id="PRP74667.1"/>
    </source>
</evidence>
<accession>A0A2P6MSK5</accession>
<evidence type="ECO:0000313" key="2">
    <source>
        <dbReference type="Proteomes" id="UP000241769"/>
    </source>
</evidence>
<sequence>MLLLTPRALTNAPPNRLMSFFRNRLQNFYEFHELSSGFEAGDGPDLPHIGRNTNT</sequence>
<name>A0A2P6MSK5_9EUKA</name>
<dbReference type="InParanoid" id="A0A2P6MSK5"/>
<gene>
    <name evidence="1" type="ORF">PROFUN_03589</name>
</gene>
<keyword evidence="2" id="KW-1185">Reference proteome</keyword>